<dbReference type="InterPro" id="IPR038357">
    <property type="entry name" value="KEN_sf"/>
</dbReference>
<sequence length="312" mass="34896">MIVDRNIKPQNILISKPNNSGASARSLATSQYRMLISDFGLCRKLESDQTSFLPTVHSGGGMAAGTVGWRAPEILRGEVKLDEAILDISSGGTPNSGVGGDGSGYGNGILRPGNIRMERFEREVNILQNVKNLDRSEPLGEEGTEAGDLITMMLDPDPKERPDTTACLIHPFFWTPARRLGFLQERSDRFQIMCRAPREPQLVALETGAPDVVGPDWHKRLDKVFDDNLGKFVKYDSRSVQDLLRALRNKKHHYQDLPDNVKRSLGVLPEGFLSYFTKRFLRLFLHVYGVVSADPLRRNDAMFRSYFDSGGD</sequence>
<dbReference type="GO" id="GO:0005524">
    <property type="term" value="F:ATP binding"/>
    <property type="evidence" value="ECO:0007669"/>
    <property type="project" value="UniProtKB-KW"/>
</dbReference>
<proteinExistence type="predicted"/>
<dbReference type="Proteomes" id="UP000054248">
    <property type="component" value="Unassembled WGS sequence"/>
</dbReference>
<keyword evidence="1" id="KW-0732">Signal</keyword>
<dbReference type="InterPro" id="IPR010513">
    <property type="entry name" value="KEN_dom"/>
</dbReference>
<dbReference type="GO" id="GO:0070059">
    <property type="term" value="P:intrinsic apoptotic signaling pathway in response to endoplasmic reticulum stress"/>
    <property type="evidence" value="ECO:0007669"/>
    <property type="project" value="TreeGrafter"/>
</dbReference>
<evidence type="ECO:0000313" key="7">
    <source>
        <dbReference type="Proteomes" id="UP000054248"/>
    </source>
</evidence>
<dbReference type="GO" id="GO:0051082">
    <property type="term" value="F:unfolded protein binding"/>
    <property type="evidence" value="ECO:0007669"/>
    <property type="project" value="TreeGrafter"/>
</dbReference>
<dbReference type="InterPro" id="IPR045133">
    <property type="entry name" value="IRE1/2-like"/>
</dbReference>
<dbReference type="Pfam" id="PF00069">
    <property type="entry name" value="Pkinase"/>
    <property type="match status" value="1"/>
</dbReference>
<dbReference type="PROSITE" id="PS51392">
    <property type="entry name" value="KEN"/>
    <property type="match status" value="1"/>
</dbReference>
<reference evidence="6 7" key="1">
    <citation type="submission" date="2014-04" db="EMBL/GenBank/DDBJ databases">
        <authorList>
            <consortium name="DOE Joint Genome Institute"/>
            <person name="Kuo A."/>
            <person name="Girlanda M."/>
            <person name="Perotto S."/>
            <person name="Kohler A."/>
            <person name="Nagy L.G."/>
            <person name="Floudas D."/>
            <person name="Copeland A."/>
            <person name="Barry K.W."/>
            <person name="Cichocki N."/>
            <person name="Veneault-Fourrey C."/>
            <person name="LaButti K."/>
            <person name="Lindquist E.A."/>
            <person name="Lipzen A."/>
            <person name="Lundell T."/>
            <person name="Morin E."/>
            <person name="Murat C."/>
            <person name="Sun H."/>
            <person name="Tunlid A."/>
            <person name="Henrissat B."/>
            <person name="Grigoriev I.V."/>
            <person name="Hibbett D.S."/>
            <person name="Martin F."/>
            <person name="Nordberg H.P."/>
            <person name="Cantor M.N."/>
            <person name="Hua S.X."/>
        </authorList>
    </citation>
    <scope>NUCLEOTIDE SEQUENCE [LARGE SCALE GENOMIC DNA]</scope>
    <source>
        <strain evidence="6 7">MUT 4182</strain>
    </source>
</reference>
<evidence type="ECO:0000256" key="1">
    <source>
        <dbReference type="ARBA" id="ARBA00022729"/>
    </source>
</evidence>
<keyword evidence="7" id="KW-1185">Reference proteome</keyword>
<dbReference type="InterPro" id="IPR000719">
    <property type="entry name" value="Prot_kinase_dom"/>
</dbReference>
<dbReference type="PANTHER" id="PTHR13954:SF6">
    <property type="entry name" value="NON-SPECIFIC SERINE_THREONINE PROTEIN KINASE"/>
    <property type="match status" value="1"/>
</dbReference>
<dbReference type="SUPFAM" id="SSF56112">
    <property type="entry name" value="Protein kinase-like (PK-like)"/>
    <property type="match status" value="1"/>
</dbReference>
<evidence type="ECO:0000256" key="2">
    <source>
        <dbReference type="ARBA" id="ARBA00022741"/>
    </source>
</evidence>
<dbReference type="PROSITE" id="PS50011">
    <property type="entry name" value="PROTEIN_KINASE_DOM"/>
    <property type="match status" value="1"/>
</dbReference>
<dbReference type="InterPro" id="IPR011009">
    <property type="entry name" value="Kinase-like_dom_sf"/>
</dbReference>
<gene>
    <name evidence="6" type="ORF">M407DRAFT_26200</name>
</gene>
<feature type="domain" description="KEN" evidence="5">
    <location>
        <begin position="176"/>
        <end position="309"/>
    </location>
</feature>
<dbReference type="SMART" id="SM00580">
    <property type="entry name" value="PUG"/>
    <property type="match status" value="1"/>
</dbReference>
<dbReference type="Gene3D" id="1.20.1440.180">
    <property type="entry name" value="KEN domain"/>
    <property type="match status" value="1"/>
</dbReference>
<dbReference type="STRING" id="1051891.A0A0C3QG56"/>
<feature type="domain" description="Protein kinase" evidence="4">
    <location>
        <begin position="1"/>
        <end position="173"/>
    </location>
</feature>
<keyword evidence="2" id="KW-0547">Nucleotide-binding</keyword>
<evidence type="ECO:0000259" key="5">
    <source>
        <dbReference type="PROSITE" id="PS51392"/>
    </source>
</evidence>
<dbReference type="CDD" id="cd10422">
    <property type="entry name" value="RNase_Ire1"/>
    <property type="match status" value="1"/>
</dbReference>
<evidence type="ECO:0008006" key="8">
    <source>
        <dbReference type="Google" id="ProtNLM"/>
    </source>
</evidence>
<dbReference type="EMBL" id="KN823062">
    <property type="protein sequence ID" value="KIO24389.1"/>
    <property type="molecule type" value="Genomic_DNA"/>
</dbReference>
<organism evidence="6 7">
    <name type="scientific">Tulasnella calospora MUT 4182</name>
    <dbReference type="NCBI Taxonomy" id="1051891"/>
    <lineage>
        <taxon>Eukaryota</taxon>
        <taxon>Fungi</taxon>
        <taxon>Dikarya</taxon>
        <taxon>Basidiomycota</taxon>
        <taxon>Agaricomycotina</taxon>
        <taxon>Agaricomycetes</taxon>
        <taxon>Cantharellales</taxon>
        <taxon>Tulasnellaceae</taxon>
        <taxon>Tulasnella</taxon>
    </lineage>
</organism>
<dbReference type="OrthoDB" id="63989at2759"/>
<dbReference type="GO" id="GO:1990604">
    <property type="term" value="C:IRE1-TRAF2-ASK1 complex"/>
    <property type="evidence" value="ECO:0007669"/>
    <property type="project" value="TreeGrafter"/>
</dbReference>
<dbReference type="AlphaFoldDB" id="A0A0C3QG56"/>
<evidence type="ECO:0000256" key="3">
    <source>
        <dbReference type="ARBA" id="ARBA00022840"/>
    </source>
</evidence>
<protein>
    <recommendedName>
        <fullName evidence="8">Protein kinase domain-containing protein</fullName>
    </recommendedName>
</protein>
<name>A0A0C3QG56_9AGAM</name>
<reference evidence="7" key="2">
    <citation type="submission" date="2015-01" db="EMBL/GenBank/DDBJ databases">
        <title>Evolutionary Origins and Diversification of the Mycorrhizal Mutualists.</title>
        <authorList>
            <consortium name="DOE Joint Genome Institute"/>
            <consortium name="Mycorrhizal Genomics Consortium"/>
            <person name="Kohler A."/>
            <person name="Kuo A."/>
            <person name="Nagy L.G."/>
            <person name="Floudas D."/>
            <person name="Copeland A."/>
            <person name="Barry K.W."/>
            <person name="Cichocki N."/>
            <person name="Veneault-Fourrey C."/>
            <person name="LaButti K."/>
            <person name="Lindquist E.A."/>
            <person name="Lipzen A."/>
            <person name="Lundell T."/>
            <person name="Morin E."/>
            <person name="Murat C."/>
            <person name="Riley R."/>
            <person name="Ohm R."/>
            <person name="Sun H."/>
            <person name="Tunlid A."/>
            <person name="Henrissat B."/>
            <person name="Grigoriev I.V."/>
            <person name="Hibbett D.S."/>
            <person name="Martin F."/>
        </authorList>
    </citation>
    <scope>NUCLEOTIDE SEQUENCE [LARGE SCALE GENOMIC DNA]</scope>
    <source>
        <strain evidence="7">MUT 4182</strain>
    </source>
</reference>
<accession>A0A0C3QG56</accession>
<dbReference type="Gene3D" id="1.10.510.10">
    <property type="entry name" value="Transferase(Phosphotransferase) domain 1"/>
    <property type="match status" value="2"/>
</dbReference>
<dbReference type="GO" id="GO:0004674">
    <property type="term" value="F:protein serine/threonine kinase activity"/>
    <property type="evidence" value="ECO:0007669"/>
    <property type="project" value="InterPro"/>
</dbReference>
<dbReference type="HOGENOM" id="CLU_004875_0_1_1"/>
<dbReference type="GO" id="GO:0036498">
    <property type="term" value="P:IRE1-mediated unfolded protein response"/>
    <property type="evidence" value="ECO:0007669"/>
    <property type="project" value="TreeGrafter"/>
</dbReference>
<keyword evidence="3" id="KW-0067">ATP-binding</keyword>
<dbReference type="GO" id="GO:0006397">
    <property type="term" value="P:mRNA processing"/>
    <property type="evidence" value="ECO:0007669"/>
    <property type="project" value="InterPro"/>
</dbReference>
<dbReference type="Pfam" id="PF06479">
    <property type="entry name" value="Ribonuc_2-5A"/>
    <property type="match status" value="1"/>
</dbReference>
<dbReference type="GO" id="GO:0004521">
    <property type="term" value="F:RNA endonuclease activity"/>
    <property type="evidence" value="ECO:0007669"/>
    <property type="project" value="InterPro"/>
</dbReference>
<dbReference type="PANTHER" id="PTHR13954">
    <property type="entry name" value="IRE1-RELATED"/>
    <property type="match status" value="1"/>
</dbReference>
<evidence type="ECO:0000313" key="6">
    <source>
        <dbReference type="EMBL" id="KIO24389.1"/>
    </source>
</evidence>
<evidence type="ECO:0000259" key="4">
    <source>
        <dbReference type="PROSITE" id="PS50011"/>
    </source>
</evidence>